<keyword evidence="2" id="KW-1185">Reference proteome</keyword>
<accession>M0MDV6</accession>
<dbReference type="PATRIC" id="fig|931277.6.peg.1835"/>
<dbReference type="EMBL" id="AOMC01000112">
    <property type="protein sequence ID" value="EMA43937.1"/>
    <property type="molecule type" value="Genomic_DNA"/>
</dbReference>
<reference evidence="1 2" key="1">
    <citation type="journal article" date="2014" name="PLoS Genet.">
        <title>Phylogenetically driven sequencing of extremely halophilic archaea reveals strategies for static and dynamic osmo-response.</title>
        <authorList>
            <person name="Becker E.A."/>
            <person name="Seitzer P.M."/>
            <person name="Tritt A."/>
            <person name="Larsen D."/>
            <person name="Krusor M."/>
            <person name="Yao A.I."/>
            <person name="Wu D."/>
            <person name="Madern D."/>
            <person name="Eisen J.A."/>
            <person name="Darling A.E."/>
            <person name="Facciotti M.T."/>
        </authorList>
    </citation>
    <scope>NUCLEOTIDE SEQUENCE [LARGE SCALE GENOMIC DNA]</scope>
    <source>
        <strain evidence="1 2">DSM 1307</strain>
    </source>
</reference>
<dbReference type="eggNOG" id="arCOG14874">
    <property type="taxonomic scope" value="Archaea"/>
</dbReference>
<dbReference type="Proteomes" id="UP000011568">
    <property type="component" value="Unassembled WGS sequence"/>
</dbReference>
<dbReference type="OrthoDB" id="260878at2157"/>
<evidence type="ECO:0000313" key="1">
    <source>
        <dbReference type="EMBL" id="EMA43937.1"/>
    </source>
</evidence>
<protein>
    <submittedName>
        <fullName evidence="1">Uncharacterized protein</fullName>
    </submittedName>
</protein>
<comment type="caution">
    <text evidence="1">The sequence shown here is derived from an EMBL/GenBank/DDBJ whole genome shotgun (WGS) entry which is preliminary data.</text>
</comment>
<name>M0MDV6_HALMO</name>
<gene>
    <name evidence="1" type="ORF">C448_09325</name>
</gene>
<dbReference type="AlphaFoldDB" id="M0MDV6"/>
<dbReference type="RefSeq" id="WP_004054094.1">
    <property type="nucleotide sequence ID" value="NZ_AOMC01000112.1"/>
</dbReference>
<dbReference type="STRING" id="931277.C448_09325"/>
<proteinExistence type="predicted"/>
<sequence length="154" mass="17022">MGSFATAVQSCLRERLAVLHPGFAWEIEHHVATTPVDVAGRADDHVALVELEWRRADPANNTAKLFRHLDEETLAADAVDVFQLFTGYYDLTSGGVSSKRLNAEFVGRVGTQALDSFRYRTVDFALDPPKRGGGRPDDWEAVTDATAREIADYL</sequence>
<evidence type="ECO:0000313" key="2">
    <source>
        <dbReference type="Proteomes" id="UP000011568"/>
    </source>
</evidence>
<organism evidence="1 2">
    <name type="scientific">Halococcus morrhuae DSM 1307</name>
    <dbReference type="NCBI Taxonomy" id="931277"/>
    <lineage>
        <taxon>Archaea</taxon>
        <taxon>Methanobacteriati</taxon>
        <taxon>Methanobacteriota</taxon>
        <taxon>Stenosarchaea group</taxon>
        <taxon>Halobacteria</taxon>
        <taxon>Halobacteriales</taxon>
        <taxon>Halococcaceae</taxon>
        <taxon>Halococcus</taxon>
    </lineage>
</organism>